<name>A0A1G8B9K0_9FLAO</name>
<proteinExistence type="predicted"/>
<organism evidence="1 2">
    <name type="scientific">Winogradskyella thalassocola</name>
    <dbReference type="NCBI Taxonomy" id="262004"/>
    <lineage>
        <taxon>Bacteria</taxon>
        <taxon>Pseudomonadati</taxon>
        <taxon>Bacteroidota</taxon>
        <taxon>Flavobacteriia</taxon>
        <taxon>Flavobacteriales</taxon>
        <taxon>Flavobacteriaceae</taxon>
        <taxon>Winogradskyella</taxon>
    </lineage>
</organism>
<dbReference type="RefSeq" id="WP_092467080.1">
    <property type="nucleotide sequence ID" value="NZ_FNCZ01000002.1"/>
</dbReference>
<dbReference type="AlphaFoldDB" id="A0A1G8B9K0"/>
<dbReference type="Gene3D" id="3.90.930.1">
    <property type="match status" value="1"/>
</dbReference>
<dbReference type="Proteomes" id="UP000199492">
    <property type="component" value="Unassembled WGS sequence"/>
</dbReference>
<dbReference type="EMBL" id="FNCZ01000002">
    <property type="protein sequence ID" value="SDH29886.1"/>
    <property type="molecule type" value="Genomic_DNA"/>
</dbReference>
<evidence type="ECO:0000313" key="2">
    <source>
        <dbReference type="Proteomes" id="UP000199492"/>
    </source>
</evidence>
<reference evidence="2" key="1">
    <citation type="submission" date="2016-10" db="EMBL/GenBank/DDBJ databases">
        <authorList>
            <person name="Varghese N."/>
            <person name="Submissions S."/>
        </authorList>
    </citation>
    <scope>NUCLEOTIDE SEQUENCE [LARGE SCALE GENOMIC DNA]</scope>
    <source>
        <strain evidence="2">DSM 15363</strain>
    </source>
</reference>
<keyword evidence="2" id="KW-1185">Reference proteome</keyword>
<dbReference type="SUPFAM" id="SSF82185">
    <property type="entry name" value="Histone H3 K4-specific methyltransferase SET7/9 N-terminal domain"/>
    <property type="match status" value="4"/>
</dbReference>
<gene>
    <name evidence="1" type="ORF">SAMN04489796_102201</name>
</gene>
<dbReference type="OrthoDB" id="671157at2"/>
<evidence type="ECO:0000313" key="1">
    <source>
        <dbReference type="EMBL" id="SDH29886.1"/>
    </source>
</evidence>
<protein>
    <submittedName>
        <fullName evidence="1">Antitoxin component YwqK of the YwqJK toxin-antitoxin module</fullName>
    </submittedName>
</protein>
<sequence>MFLKHYYNVLKGYFFNDVIQPLFMISRLFLVFLCSFCATVSAQNISLNDLQVACSKSNWEYANQYLLNKGWEYYGSDKGSTDEYNTITWSYNKSSYNDKATAWFYLYTYDGLPNKINYAVFNKEAYQKIQRSLNSLGYKLINNSIEDDAIINNYANKTYMLKITTEKRKKEDDYSSSDESFTAYRFLLIKKNSVYDPDNGKKKLFFENTDQIEIEYYLRDGKFEGEYKGYYKNGNLKMVGHYKNDRKIGVWKEYSDQGELSTSYAMLNGNLEGAVKLYDNGLLTNENNFTKDKLQGVGKTYHYDNDGILYGVEKFNYDDDKLHGRFEFVYVDKDKNERILSYKYYKNGIKEGVFQDFEGDSLILGSYENDKLNGSYKIFIDYNKRFDGGVIETDTTQLTIEARGYYLNDVKHGYWKEYGISGSLEAEGNYTNDKKSGLWKSYYLTFINRRTGELNEHSQELYLEENYKNGYKEGESKRYSYLESKPIDCKLIKSPSKSETDNCTYINYVKKTTISNYKKEKLHGDYLVKDSIGTIKFKGQYKDGVEDGFWLESYVINTDDEPINVFREGQYEEGYKFGKWIEYVNKANIFLEYHYKGNLLHGDYTVYNIDGLIKELKSFDSGKLKKLNVYDENGIITDEKYHILSETNSNIKVKYFSALSNGKTFEIDYLVTKPEKELSHHDFKEVFHAQLKDETKHYQNGLFLIRNQDGSTSIKGETYRNVKIGTWEYHYPKQNVKIITTYIDHSNNSDSEIYYTIDSDQLFDGDFIYTNRETDGSEERRIRDGLRNGNTIYFDKTGNKVKKEKYKDGILKE</sequence>
<dbReference type="STRING" id="262004.SAMN04489796_102201"/>
<dbReference type="Gene3D" id="2.20.110.10">
    <property type="entry name" value="Histone H3 K4-specific methyltransferase SET7/9 N-terminal domain"/>
    <property type="match status" value="1"/>
</dbReference>
<accession>A0A1G8B9K0</accession>